<dbReference type="Proteomes" id="UP001440599">
    <property type="component" value="Unassembled WGS sequence"/>
</dbReference>
<gene>
    <name evidence="1" type="ORF">WMO45_11605</name>
</gene>
<keyword evidence="2" id="KW-1185">Reference proteome</keyword>
<name>A0ABV1ERD7_9FIRM</name>
<comment type="caution">
    <text evidence="1">The sequence shown here is derived from an EMBL/GenBank/DDBJ whole genome shotgun (WGS) entry which is preliminary data.</text>
</comment>
<evidence type="ECO:0000313" key="2">
    <source>
        <dbReference type="Proteomes" id="UP001440599"/>
    </source>
</evidence>
<accession>A0ABV1ERD7</accession>
<sequence>MELMVRDGDYVPDDTGGFRRAEGSDGLLQRVLWKLSIPRGSFLPLPELGSRLYRLGRSAPSEREALARQYVAEALADESGLSVTGVTLESGGTLRVALEWEGEALSVALETEGM</sequence>
<dbReference type="EMBL" id="JBBMFT010000009">
    <property type="protein sequence ID" value="MEQ2457171.1"/>
    <property type="molecule type" value="Genomic_DNA"/>
</dbReference>
<evidence type="ECO:0000313" key="1">
    <source>
        <dbReference type="EMBL" id="MEQ2457171.1"/>
    </source>
</evidence>
<proteinExistence type="predicted"/>
<protein>
    <submittedName>
        <fullName evidence="1">Uncharacterized protein</fullName>
    </submittedName>
</protein>
<dbReference type="SUPFAM" id="SSF160719">
    <property type="entry name" value="gpW/gp25-like"/>
    <property type="match status" value="1"/>
</dbReference>
<reference evidence="1 2" key="1">
    <citation type="submission" date="2024-03" db="EMBL/GenBank/DDBJ databases">
        <title>Human intestinal bacterial collection.</title>
        <authorList>
            <person name="Pauvert C."/>
            <person name="Hitch T.C.A."/>
            <person name="Clavel T."/>
        </authorList>
    </citation>
    <scope>NUCLEOTIDE SEQUENCE [LARGE SCALE GENOMIC DNA]</scope>
    <source>
        <strain evidence="1 2">CLA-AP-H34</strain>
    </source>
</reference>
<dbReference type="RefSeq" id="WP_349140945.1">
    <property type="nucleotide sequence ID" value="NZ_JBBMFT010000009.1"/>
</dbReference>
<organism evidence="1 2">
    <name type="scientific">Flavonifractor hominis</name>
    <dbReference type="NCBI Taxonomy" id="3133178"/>
    <lineage>
        <taxon>Bacteria</taxon>
        <taxon>Bacillati</taxon>
        <taxon>Bacillota</taxon>
        <taxon>Clostridia</taxon>
        <taxon>Eubacteriales</taxon>
        <taxon>Oscillospiraceae</taxon>
        <taxon>Flavonifractor</taxon>
    </lineage>
</organism>